<keyword evidence="3" id="KW-1185">Reference proteome</keyword>
<organism evidence="2 3">
    <name type="scientific">Yinghuangia soli</name>
    <dbReference type="NCBI Taxonomy" id="2908204"/>
    <lineage>
        <taxon>Bacteria</taxon>
        <taxon>Bacillati</taxon>
        <taxon>Actinomycetota</taxon>
        <taxon>Actinomycetes</taxon>
        <taxon>Kitasatosporales</taxon>
        <taxon>Streptomycetaceae</taxon>
        <taxon>Yinghuangia</taxon>
    </lineage>
</organism>
<accession>A0AA41Q788</accession>
<name>A0AA41Q788_9ACTN</name>
<gene>
    <name evidence="2" type="ORF">LZ495_35520</name>
</gene>
<dbReference type="Proteomes" id="UP001165378">
    <property type="component" value="Unassembled WGS sequence"/>
</dbReference>
<protein>
    <submittedName>
        <fullName evidence="2">Uncharacterized protein</fullName>
    </submittedName>
</protein>
<evidence type="ECO:0000256" key="1">
    <source>
        <dbReference type="SAM" id="MobiDB-lite"/>
    </source>
</evidence>
<dbReference type="RefSeq" id="WP_235057272.1">
    <property type="nucleotide sequence ID" value="NZ_JAKFHA010000034.1"/>
</dbReference>
<evidence type="ECO:0000313" key="3">
    <source>
        <dbReference type="Proteomes" id="UP001165378"/>
    </source>
</evidence>
<sequence length="54" mass="5138">MFGTPADAAGANTGANTGAEVGAEADCGASEAPQPESAATSVLIARAASAFRKV</sequence>
<feature type="region of interest" description="Disordered" evidence="1">
    <location>
        <begin position="1"/>
        <end position="39"/>
    </location>
</feature>
<reference evidence="2" key="1">
    <citation type="submission" date="2022-01" db="EMBL/GenBank/DDBJ databases">
        <title>Genome-Based Taxonomic Classification of the Phylum Actinobacteria.</title>
        <authorList>
            <person name="Gao Y."/>
        </authorList>
    </citation>
    <scope>NUCLEOTIDE SEQUENCE</scope>
    <source>
        <strain evidence="2">KLBMP 8922</strain>
    </source>
</reference>
<feature type="compositionally biased region" description="Low complexity" evidence="1">
    <location>
        <begin position="1"/>
        <end position="25"/>
    </location>
</feature>
<evidence type="ECO:0000313" key="2">
    <source>
        <dbReference type="EMBL" id="MCF2532496.1"/>
    </source>
</evidence>
<proteinExistence type="predicted"/>
<dbReference type="AlphaFoldDB" id="A0AA41Q788"/>
<comment type="caution">
    <text evidence="2">The sequence shown here is derived from an EMBL/GenBank/DDBJ whole genome shotgun (WGS) entry which is preliminary data.</text>
</comment>
<dbReference type="EMBL" id="JAKFHA010000034">
    <property type="protein sequence ID" value="MCF2532496.1"/>
    <property type="molecule type" value="Genomic_DNA"/>
</dbReference>